<evidence type="ECO:0000313" key="1">
    <source>
        <dbReference type="EMBL" id="NDL63453.1"/>
    </source>
</evidence>
<dbReference type="InterPro" id="IPR050682">
    <property type="entry name" value="ModA/WtpA"/>
</dbReference>
<dbReference type="RefSeq" id="WP_162366165.1">
    <property type="nucleotide sequence ID" value="NZ_WUBS01000007.1"/>
</dbReference>
<sequence length="244" mass="25949">MSPLIVLAAGSLRPALTPLLAHYRAVTGLPVRVDFGPAGLLRQRIEAGAPCDLFASANTEHAARLRAQGLAFDVRPFARNRLCLTARRGARTDHADWLALLGNPELAIGTSTPGCDPSGDYAWQLFDTAASLLPAGAGDLKRRARPLVGGTDTLPVPAGELAAGWILRQGLADVFIGYAHYAAKLEQDPQLRVVAIPDEYNVFATYALALRSPRAGALADFILSAPGRHFLRKAGFLAIGDPIR</sequence>
<dbReference type="PANTHER" id="PTHR30632">
    <property type="entry name" value="MOLYBDATE-BINDING PERIPLASMIC PROTEIN"/>
    <property type="match status" value="1"/>
</dbReference>
<dbReference type="PANTHER" id="PTHR30632:SF0">
    <property type="entry name" value="SULFATE-BINDING PROTEIN"/>
    <property type="match status" value="1"/>
</dbReference>
<protein>
    <submittedName>
        <fullName evidence="1">Solute-binding protein</fullName>
    </submittedName>
</protein>
<keyword evidence="2" id="KW-1185">Reference proteome</keyword>
<dbReference type="AlphaFoldDB" id="A0A845SEQ1"/>
<dbReference type="GO" id="GO:0015689">
    <property type="term" value="P:molybdate ion transport"/>
    <property type="evidence" value="ECO:0007669"/>
    <property type="project" value="TreeGrafter"/>
</dbReference>
<reference evidence="1 2" key="2">
    <citation type="submission" date="2020-02" db="EMBL/GenBank/DDBJ databases">
        <title>The new genus of Enterobacteriales.</title>
        <authorList>
            <person name="Kim I.S."/>
        </authorList>
    </citation>
    <scope>NUCLEOTIDE SEQUENCE [LARGE SCALE GENOMIC DNA]</scope>
    <source>
        <strain evidence="1 2">SAP-6</strain>
    </source>
</reference>
<reference evidence="1 2" key="1">
    <citation type="submission" date="2019-12" db="EMBL/GenBank/DDBJ databases">
        <authorList>
            <person name="Lee S.D."/>
        </authorList>
    </citation>
    <scope>NUCLEOTIDE SEQUENCE [LARGE SCALE GENOMIC DNA]</scope>
    <source>
        <strain evidence="1 2">SAP-6</strain>
    </source>
</reference>
<evidence type="ECO:0000313" key="2">
    <source>
        <dbReference type="Proteomes" id="UP000461443"/>
    </source>
</evidence>
<name>A0A845SEQ1_9GAMM</name>
<proteinExistence type="predicted"/>
<comment type="caution">
    <text evidence="1">The sequence shown here is derived from an EMBL/GenBank/DDBJ whole genome shotgun (WGS) entry which is preliminary data.</text>
</comment>
<dbReference type="Gene3D" id="3.40.190.10">
    <property type="entry name" value="Periplasmic binding protein-like II"/>
    <property type="match status" value="2"/>
</dbReference>
<dbReference type="SUPFAM" id="SSF53850">
    <property type="entry name" value="Periplasmic binding protein-like II"/>
    <property type="match status" value="1"/>
</dbReference>
<dbReference type="Proteomes" id="UP000461443">
    <property type="component" value="Unassembled WGS sequence"/>
</dbReference>
<accession>A0A845SEQ1</accession>
<dbReference type="Pfam" id="PF13531">
    <property type="entry name" value="SBP_bac_11"/>
    <property type="match status" value="1"/>
</dbReference>
<organism evidence="1 2">
    <name type="scientific">Acerihabitans arboris</name>
    <dbReference type="NCBI Taxonomy" id="2691583"/>
    <lineage>
        <taxon>Bacteria</taxon>
        <taxon>Pseudomonadati</taxon>
        <taxon>Pseudomonadota</taxon>
        <taxon>Gammaproteobacteria</taxon>
        <taxon>Enterobacterales</taxon>
        <taxon>Pectobacteriaceae</taxon>
        <taxon>Acerihabitans</taxon>
    </lineage>
</organism>
<dbReference type="GO" id="GO:0030973">
    <property type="term" value="F:molybdate ion binding"/>
    <property type="evidence" value="ECO:0007669"/>
    <property type="project" value="TreeGrafter"/>
</dbReference>
<dbReference type="EMBL" id="WUBS01000007">
    <property type="protein sequence ID" value="NDL63453.1"/>
    <property type="molecule type" value="Genomic_DNA"/>
</dbReference>
<gene>
    <name evidence="1" type="ORF">GRH90_11930</name>
</gene>